<evidence type="ECO:0000256" key="1">
    <source>
        <dbReference type="SAM" id="Phobius"/>
    </source>
</evidence>
<feature type="transmembrane region" description="Helical" evidence="1">
    <location>
        <begin position="67"/>
        <end position="88"/>
    </location>
</feature>
<keyword evidence="1" id="KW-0472">Membrane</keyword>
<dbReference type="AlphaFoldDB" id="A0A1G9RYE9"/>
<dbReference type="EMBL" id="FNHF01000002">
    <property type="protein sequence ID" value="SDM28202.1"/>
    <property type="molecule type" value="Genomic_DNA"/>
</dbReference>
<keyword evidence="1" id="KW-0812">Transmembrane</keyword>
<gene>
    <name evidence="2" type="ORF">SAMN05216244_2199</name>
</gene>
<feature type="transmembrane region" description="Helical" evidence="1">
    <location>
        <begin position="6"/>
        <end position="21"/>
    </location>
</feature>
<feature type="transmembrane region" description="Helical" evidence="1">
    <location>
        <begin position="100"/>
        <end position="129"/>
    </location>
</feature>
<accession>A0A1G9RYE9</accession>
<dbReference type="Proteomes" id="UP000182347">
    <property type="component" value="Unassembled WGS sequence"/>
</dbReference>
<keyword evidence="1" id="KW-1133">Transmembrane helix</keyword>
<reference evidence="3" key="1">
    <citation type="submission" date="2016-10" db="EMBL/GenBank/DDBJ databases">
        <authorList>
            <person name="Varghese N."/>
            <person name="Submissions S."/>
        </authorList>
    </citation>
    <scope>NUCLEOTIDE SEQUENCE [LARGE SCALE GENOMIC DNA]</scope>
    <source>
        <strain evidence="3">CGMCC 1.6199</strain>
    </source>
</reference>
<sequence length="133" mass="15124">MDYIIVILFSFITFGLLFKASKREKQWLGGFGALLGIIYLIGSQIVKWQSGFFNSSSGEGSEAVGNWIIPGFIILGIYLLLLINYRWIRFAWGQAPAVKWTLIFVEIVFSLFYIIAGYFLVFVLGVLYFPFAP</sequence>
<keyword evidence="3" id="KW-1185">Reference proteome</keyword>
<dbReference type="RefSeq" id="WP_074598831.1">
    <property type="nucleotide sequence ID" value="NZ_FNHF01000002.1"/>
</dbReference>
<evidence type="ECO:0000313" key="2">
    <source>
        <dbReference type="EMBL" id="SDM28202.1"/>
    </source>
</evidence>
<name>A0A1G9RYE9_9BACI</name>
<feature type="transmembrane region" description="Helical" evidence="1">
    <location>
        <begin position="28"/>
        <end position="47"/>
    </location>
</feature>
<dbReference type="OrthoDB" id="2973293at2"/>
<organism evidence="2 3">
    <name type="scientific">Sediminibacillus halophilus</name>
    <dbReference type="NCBI Taxonomy" id="482461"/>
    <lineage>
        <taxon>Bacteria</taxon>
        <taxon>Bacillati</taxon>
        <taxon>Bacillota</taxon>
        <taxon>Bacilli</taxon>
        <taxon>Bacillales</taxon>
        <taxon>Bacillaceae</taxon>
        <taxon>Sediminibacillus</taxon>
    </lineage>
</organism>
<evidence type="ECO:0000313" key="3">
    <source>
        <dbReference type="Proteomes" id="UP000182347"/>
    </source>
</evidence>
<protein>
    <submittedName>
        <fullName evidence="2">Uncharacterized protein</fullName>
    </submittedName>
</protein>
<proteinExistence type="predicted"/>